<accession>A0ABU3AJE6</accession>
<evidence type="ECO:0000256" key="1">
    <source>
        <dbReference type="SAM" id="SignalP"/>
    </source>
</evidence>
<dbReference type="EMBL" id="JAVRFH010000005">
    <property type="protein sequence ID" value="MDT0610035.1"/>
    <property type="molecule type" value="Genomic_DNA"/>
</dbReference>
<feature type="signal peptide" evidence="1">
    <location>
        <begin position="1"/>
        <end position="27"/>
    </location>
</feature>
<reference evidence="2" key="1">
    <citation type="submission" date="2024-05" db="EMBL/GenBank/DDBJ databases">
        <title>30 novel species of actinomycetes from the DSMZ collection.</title>
        <authorList>
            <person name="Nouioui I."/>
        </authorList>
    </citation>
    <scope>NUCLEOTIDE SEQUENCE</scope>
    <source>
        <strain evidence="2">DSM 40712</strain>
    </source>
</reference>
<keyword evidence="3" id="KW-1185">Reference proteome</keyword>
<name>A0ABU3AJE6_9ACTN</name>
<dbReference type="RefSeq" id="WP_311571575.1">
    <property type="nucleotide sequence ID" value="NZ_JAVRFH010000005.1"/>
</dbReference>
<proteinExistence type="predicted"/>
<sequence>MHKTRKIAAGALTAVALHALLTGTAHAEDNGLQGTKAEVATAGEPVDRLLDLVGQVDDILDIEPKGDHPWT</sequence>
<dbReference type="Proteomes" id="UP001180724">
    <property type="component" value="Unassembled WGS sequence"/>
</dbReference>
<feature type="chain" id="PRO_5046670842" description="Secreted protein" evidence="1">
    <location>
        <begin position="28"/>
        <end position="71"/>
    </location>
</feature>
<protein>
    <recommendedName>
        <fullName evidence="4">Secreted protein</fullName>
    </recommendedName>
</protein>
<evidence type="ECO:0000313" key="3">
    <source>
        <dbReference type="Proteomes" id="UP001180724"/>
    </source>
</evidence>
<evidence type="ECO:0008006" key="4">
    <source>
        <dbReference type="Google" id="ProtNLM"/>
    </source>
</evidence>
<comment type="caution">
    <text evidence="2">The sequence shown here is derived from an EMBL/GenBank/DDBJ whole genome shotgun (WGS) entry which is preliminary data.</text>
</comment>
<evidence type="ECO:0000313" key="2">
    <source>
        <dbReference type="EMBL" id="MDT0610035.1"/>
    </source>
</evidence>
<keyword evidence="1" id="KW-0732">Signal</keyword>
<gene>
    <name evidence="2" type="ORF">RM812_07300</name>
</gene>
<organism evidence="2 3">
    <name type="scientific">Streptomyces lancefieldiae</name>
    <dbReference type="NCBI Taxonomy" id="3075520"/>
    <lineage>
        <taxon>Bacteria</taxon>
        <taxon>Bacillati</taxon>
        <taxon>Actinomycetota</taxon>
        <taxon>Actinomycetes</taxon>
        <taxon>Kitasatosporales</taxon>
        <taxon>Streptomycetaceae</taxon>
        <taxon>Streptomyces</taxon>
    </lineage>
</organism>